<name>A0ABU4FRL3_9ACTN</name>
<dbReference type="Pfam" id="PF00724">
    <property type="entry name" value="Oxidored_FMN"/>
    <property type="match status" value="1"/>
</dbReference>
<keyword evidence="3" id="KW-1185">Reference proteome</keyword>
<feature type="domain" description="NADH:flavin oxidoreductase/NADH oxidase N-terminal" evidence="1">
    <location>
        <begin position="7"/>
        <end position="299"/>
    </location>
</feature>
<sequence>MGSSSPLFRPLELPGLTLPNRIVMAPMTREASPGGVPGPDVADYYARRAAGGVGLIITEATDIDHPASWGGRPGVPRFYGDDALAGWAHVVDAVHGAGGRIVPQLWHIGAERAVAGDLDPGTLISPSGLATTGERIGEPMTEAQIADVVASFARAAADARRLGFDGVEIQAGHGFLIDQFFWDGTNKRDDGYGGDFVQRTRFATEVVAAVRAATAPDFTVLMRLSQWKVADFTARLVTGPEELDRFLAPLVTAGVDVFHCSTRRYWQPEFEGSELNLAGWIKKLTGKPTMTVGNIGLADGDFMTTFYAERKGSLNAPVEPLEEMLERGEADLAVVGRVLLADSQWPEKIRTGSADLVPFRVEMAELLN</sequence>
<dbReference type="EMBL" id="JAWMAJ010000297">
    <property type="protein sequence ID" value="MDV7223258.1"/>
    <property type="molecule type" value="Genomic_DNA"/>
</dbReference>
<dbReference type="PANTHER" id="PTHR22893">
    <property type="entry name" value="NADH OXIDOREDUCTASE-RELATED"/>
    <property type="match status" value="1"/>
</dbReference>
<dbReference type="Gene3D" id="3.20.20.70">
    <property type="entry name" value="Aldolase class I"/>
    <property type="match status" value="1"/>
</dbReference>
<organism evidence="2 3">
    <name type="scientific">Streptomyces prunicolor</name>
    <dbReference type="NCBI Taxonomy" id="67348"/>
    <lineage>
        <taxon>Bacteria</taxon>
        <taxon>Bacillati</taxon>
        <taxon>Actinomycetota</taxon>
        <taxon>Actinomycetes</taxon>
        <taxon>Kitasatosporales</taxon>
        <taxon>Streptomycetaceae</taxon>
        <taxon>Streptomyces</taxon>
    </lineage>
</organism>
<dbReference type="InterPro" id="IPR013785">
    <property type="entry name" value="Aldolase_TIM"/>
</dbReference>
<dbReference type="InterPro" id="IPR001155">
    <property type="entry name" value="OxRdtase_FMN_N"/>
</dbReference>
<accession>A0ABU4FRL3</accession>
<protein>
    <submittedName>
        <fullName evidence="2">NADH:flavin oxidoreductase</fullName>
    </submittedName>
</protein>
<proteinExistence type="predicted"/>
<evidence type="ECO:0000259" key="1">
    <source>
        <dbReference type="Pfam" id="PF00724"/>
    </source>
</evidence>
<dbReference type="SUPFAM" id="SSF51395">
    <property type="entry name" value="FMN-linked oxidoreductases"/>
    <property type="match status" value="1"/>
</dbReference>
<gene>
    <name evidence="2" type="ORF">R5A26_45805</name>
</gene>
<dbReference type="RefSeq" id="WP_266860890.1">
    <property type="nucleotide sequence ID" value="NZ_JAPEMW010000001.1"/>
</dbReference>
<evidence type="ECO:0000313" key="2">
    <source>
        <dbReference type="EMBL" id="MDV7223258.1"/>
    </source>
</evidence>
<reference evidence="2 3" key="1">
    <citation type="submission" date="2023-10" db="EMBL/GenBank/DDBJ databases">
        <title>Characterization of rhizosphere-enriched actinobacteria from wheat plants lab-grown on chernevaya soil.</title>
        <authorList>
            <person name="Tikhonova E.N."/>
            <person name="Konopkin A."/>
            <person name="Kravchenko I.K."/>
        </authorList>
    </citation>
    <scope>NUCLEOTIDE SEQUENCE [LARGE SCALE GENOMIC DNA]</scope>
    <source>
        <strain evidence="2 3">RR29</strain>
    </source>
</reference>
<comment type="caution">
    <text evidence="2">The sequence shown here is derived from an EMBL/GenBank/DDBJ whole genome shotgun (WGS) entry which is preliminary data.</text>
</comment>
<evidence type="ECO:0000313" key="3">
    <source>
        <dbReference type="Proteomes" id="UP001187346"/>
    </source>
</evidence>
<dbReference type="PANTHER" id="PTHR22893:SF55">
    <property type="entry name" value="OXIDOREDUCTASE-RELATED"/>
    <property type="match status" value="1"/>
</dbReference>
<dbReference type="CDD" id="cd04747">
    <property type="entry name" value="OYE_like_5_FMN"/>
    <property type="match status" value="1"/>
</dbReference>
<dbReference type="Proteomes" id="UP001187346">
    <property type="component" value="Unassembled WGS sequence"/>
</dbReference>
<dbReference type="InterPro" id="IPR045247">
    <property type="entry name" value="Oye-like"/>
</dbReference>